<keyword evidence="2" id="KW-1185">Reference proteome</keyword>
<evidence type="ECO:0000313" key="2">
    <source>
        <dbReference type="Proteomes" id="UP000567179"/>
    </source>
</evidence>
<dbReference type="Proteomes" id="UP000567179">
    <property type="component" value="Unassembled WGS sequence"/>
</dbReference>
<organism evidence="1 2">
    <name type="scientific">Psilocybe cf. subviscida</name>
    <dbReference type="NCBI Taxonomy" id="2480587"/>
    <lineage>
        <taxon>Eukaryota</taxon>
        <taxon>Fungi</taxon>
        <taxon>Dikarya</taxon>
        <taxon>Basidiomycota</taxon>
        <taxon>Agaricomycotina</taxon>
        <taxon>Agaricomycetes</taxon>
        <taxon>Agaricomycetidae</taxon>
        <taxon>Agaricales</taxon>
        <taxon>Agaricineae</taxon>
        <taxon>Strophariaceae</taxon>
        <taxon>Psilocybe</taxon>
    </lineage>
</organism>
<accession>A0A8H5B9P2</accession>
<dbReference type="AlphaFoldDB" id="A0A8H5B9P2"/>
<dbReference type="EMBL" id="JAACJJ010000029">
    <property type="protein sequence ID" value="KAF5319294.1"/>
    <property type="molecule type" value="Genomic_DNA"/>
</dbReference>
<evidence type="ECO:0000313" key="1">
    <source>
        <dbReference type="EMBL" id="KAF5319294.1"/>
    </source>
</evidence>
<gene>
    <name evidence="1" type="ORF">D9619_008348</name>
</gene>
<name>A0A8H5B9P2_9AGAR</name>
<reference evidence="1 2" key="1">
    <citation type="journal article" date="2020" name="ISME J.">
        <title>Uncovering the hidden diversity of litter-decomposition mechanisms in mushroom-forming fungi.</title>
        <authorList>
            <person name="Floudas D."/>
            <person name="Bentzer J."/>
            <person name="Ahren D."/>
            <person name="Johansson T."/>
            <person name="Persson P."/>
            <person name="Tunlid A."/>
        </authorList>
    </citation>
    <scope>NUCLEOTIDE SEQUENCE [LARGE SCALE GENOMIC DNA]</scope>
    <source>
        <strain evidence="1 2">CBS 101986</strain>
    </source>
</reference>
<proteinExistence type="predicted"/>
<protein>
    <submittedName>
        <fullName evidence="1">Uncharacterized protein</fullName>
    </submittedName>
</protein>
<comment type="caution">
    <text evidence="1">The sequence shown here is derived from an EMBL/GenBank/DDBJ whole genome shotgun (WGS) entry which is preliminary data.</text>
</comment>
<sequence length="169" mass="19796">MSDMVQTTDIRATQPILLTSWHQTIIEMPNITCPKHPLAPIAPKVPEDLKRYLDETFTEVEVTSKNETLMSAPKPSLITLCRMFHRGRPGSIYDGRGWNDLFAEAPELSKFIWEDIYDLRDFAEETALNEEYMYRLWFCRPGLLHVEVDDEGTWTAREILTLPYWMRLD</sequence>
<dbReference type="OrthoDB" id="3124635at2759"/>